<dbReference type="InterPro" id="IPR024607">
    <property type="entry name" value="Sulfatase_CS"/>
</dbReference>
<reference evidence="8 9" key="1">
    <citation type="submission" date="2019-08" db="EMBL/GenBank/DDBJ databases">
        <title>Seonamhaeicola sediminis sp. nov., isolated from marine sediment.</title>
        <authorList>
            <person name="Cao W.R."/>
        </authorList>
    </citation>
    <scope>NUCLEOTIDE SEQUENCE [LARGE SCALE GENOMIC DNA]</scope>
    <source>
        <strain evidence="8 9">1505</strain>
    </source>
</reference>
<gene>
    <name evidence="8" type="ORF">FUA22_04110</name>
</gene>
<dbReference type="Proteomes" id="UP000321080">
    <property type="component" value="Unassembled WGS sequence"/>
</dbReference>
<proteinExistence type="inferred from homology"/>
<keyword evidence="9" id="KW-1185">Reference proteome</keyword>
<dbReference type="InterPro" id="IPR017850">
    <property type="entry name" value="Alkaline_phosphatase_core_sf"/>
</dbReference>
<dbReference type="AlphaFoldDB" id="A0A5C7GMC5"/>
<evidence type="ECO:0000256" key="1">
    <source>
        <dbReference type="ARBA" id="ARBA00001913"/>
    </source>
</evidence>
<evidence type="ECO:0000256" key="6">
    <source>
        <dbReference type="ARBA" id="ARBA00022837"/>
    </source>
</evidence>
<comment type="similarity">
    <text evidence="2">Belongs to the sulfatase family.</text>
</comment>
<evidence type="ECO:0000313" key="9">
    <source>
        <dbReference type="Proteomes" id="UP000321080"/>
    </source>
</evidence>
<comment type="cofactor">
    <cofactor evidence="1">
        <name>Ca(2+)</name>
        <dbReference type="ChEBI" id="CHEBI:29108"/>
    </cofactor>
</comment>
<dbReference type="OrthoDB" id="9763552at2"/>
<dbReference type="GO" id="GO:0005737">
    <property type="term" value="C:cytoplasm"/>
    <property type="evidence" value="ECO:0007669"/>
    <property type="project" value="TreeGrafter"/>
</dbReference>
<dbReference type="SUPFAM" id="SSF53649">
    <property type="entry name" value="Alkaline phosphatase-like"/>
    <property type="match status" value="1"/>
</dbReference>
<dbReference type="InterPro" id="IPR035874">
    <property type="entry name" value="IDS"/>
</dbReference>
<dbReference type="InterPro" id="IPR000917">
    <property type="entry name" value="Sulfatase_N"/>
</dbReference>
<feature type="domain" description="Sulfatase N-terminal" evidence="7">
    <location>
        <begin position="29"/>
        <end position="417"/>
    </location>
</feature>
<evidence type="ECO:0000313" key="8">
    <source>
        <dbReference type="EMBL" id="TXG39071.1"/>
    </source>
</evidence>
<dbReference type="RefSeq" id="WP_147766550.1">
    <property type="nucleotide sequence ID" value="NZ_VRKQ01000008.1"/>
</dbReference>
<dbReference type="PROSITE" id="PS00523">
    <property type="entry name" value="SULFATASE_1"/>
    <property type="match status" value="1"/>
</dbReference>
<keyword evidence="3" id="KW-0479">Metal-binding</keyword>
<evidence type="ECO:0000259" key="7">
    <source>
        <dbReference type="Pfam" id="PF00884"/>
    </source>
</evidence>
<sequence length="552" mass="63160">MRLLNIVFAFVVIVSCKTQPNQPSLNQNPNVLFIMVDDLNDYQGVFGGHPQAKTPNINKLAKSGTMFINGHTNVPVCSPSRNSLMTGIYPHNSRDFGWTPHYKHTVLKNHKTFVELFKENGYRTYGTGKLLHKNVKSYWDEWGVPEGINYGPHAYSGIDENGKRIMGHSSVPEPFRSINVVDGSFASFADTPVRIDHSGNKIKTGWTYGKKAYNYIDDNNRDLLPDEQHAEWIGEKIKALEKSNDSLPFFMGVGFVNPHTPLYAPQKYFDMFPLDKIKMPVMKENDKDDIHYASAYEPTEMGIAYYKKLRQSFPNGDEGLRKFLQAYLACVTFVDDQIGKVVKALDNSKFKHNTIVVLVSDHGWQMGEKDYLYKNSPWDESTRIPFIIRDPQRSKPGSKVKHAVSLIDIFPTFKDLCNLKGSLTKNQTQSQLDGFSLRPFLEDSNTTNWNGPEGALTVLGAGINKPIEGLGFSSNPGALWHIEITKDLDTSYVRQQNYSYRTKDWRYILYRNGKEELYNHKDDSYEWHNLAHDSKHEIIKAKLRNEMEEIIH</sequence>
<dbReference type="Pfam" id="PF00884">
    <property type="entry name" value="Sulfatase"/>
    <property type="match status" value="1"/>
</dbReference>
<keyword evidence="4" id="KW-0732">Signal</keyword>
<keyword evidence="5" id="KW-0378">Hydrolase</keyword>
<accession>A0A5C7GMC5</accession>
<dbReference type="PANTHER" id="PTHR45953">
    <property type="entry name" value="IDURONATE 2-SULFATASE"/>
    <property type="match status" value="1"/>
</dbReference>
<evidence type="ECO:0000256" key="2">
    <source>
        <dbReference type="ARBA" id="ARBA00008779"/>
    </source>
</evidence>
<evidence type="ECO:0000256" key="3">
    <source>
        <dbReference type="ARBA" id="ARBA00022723"/>
    </source>
</evidence>
<protein>
    <submittedName>
        <fullName evidence="8">Sulfatase</fullName>
    </submittedName>
</protein>
<name>A0A5C7GMC5_9FLAO</name>
<dbReference type="CDD" id="cd16030">
    <property type="entry name" value="iduronate-2-sulfatase"/>
    <property type="match status" value="1"/>
</dbReference>
<dbReference type="GO" id="GO:0046872">
    <property type="term" value="F:metal ion binding"/>
    <property type="evidence" value="ECO:0007669"/>
    <property type="project" value="UniProtKB-KW"/>
</dbReference>
<evidence type="ECO:0000256" key="5">
    <source>
        <dbReference type="ARBA" id="ARBA00022801"/>
    </source>
</evidence>
<evidence type="ECO:0000256" key="4">
    <source>
        <dbReference type="ARBA" id="ARBA00022729"/>
    </source>
</evidence>
<dbReference type="Gene3D" id="3.40.720.10">
    <property type="entry name" value="Alkaline Phosphatase, subunit A"/>
    <property type="match status" value="1"/>
</dbReference>
<organism evidence="8 9">
    <name type="scientific">Seonamhaeicola maritimus</name>
    <dbReference type="NCBI Taxonomy" id="2591822"/>
    <lineage>
        <taxon>Bacteria</taxon>
        <taxon>Pseudomonadati</taxon>
        <taxon>Bacteroidota</taxon>
        <taxon>Flavobacteriia</taxon>
        <taxon>Flavobacteriales</taxon>
        <taxon>Flavobacteriaceae</taxon>
    </lineage>
</organism>
<comment type="caution">
    <text evidence="8">The sequence shown here is derived from an EMBL/GenBank/DDBJ whole genome shotgun (WGS) entry which is preliminary data.</text>
</comment>
<dbReference type="EMBL" id="VRKQ01000008">
    <property type="protein sequence ID" value="TXG39071.1"/>
    <property type="molecule type" value="Genomic_DNA"/>
</dbReference>
<dbReference type="PANTHER" id="PTHR45953:SF1">
    <property type="entry name" value="IDURONATE 2-SULFATASE"/>
    <property type="match status" value="1"/>
</dbReference>
<dbReference type="GO" id="GO:0004423">
    <property type="term" value="F:iduronate-2-sulfatase activity"/>
    <property type="evidence" value="ECO:0007669"/>
    <property type="project" value="InterPro"/>
</dbReference>
<keyword evidence="6" id="KW-0106">Calcium</keyword>
<dbReference type="PROSITE" id="PS51257">
    <property type="entry name" value="PROKAR_LIPOPROTEIN"/>
    <property type="match status" value="1"/>
</dbReference>